<evidence type="ECO:0000313" key="1">
    <source>
        <dbReference type="EMBL" id="GHO47812.1"/>
    </source>
</evidence>
<dbReference type="AlphaFoldDB" id="A0A8J3I857"/>
<reference evidence="1" key="1">
    <citation type="submission" date="2020-10" db="EMBL/GenBank/DDBJ databases">
        <title>Taxonomic study of unclassified bacteria belonging to the class Ktedonobacteria.</title>
        <authorList>
            <person name="Yabe S."/>
            <person name="Wang C.M."/>
            <person name="Zheng Y."/>
            <person name="Sakai Y."/>
            <person name="Cavaletti L."/>
            <person name="Monciardini P."/>
            <person name="Donadio S."/>
        </authorList>
    </citation>
    <scope>NUCLEOTIDE SEQUENCE</scope>
    <source>
        <strain evidence="1">SOSP1-1</strain>
    </source>
</reference>
<name>A0A8J3I857_9CHLR</name>
<proteinExistence type="predicted"/>
<comment type="caution">
    <text evidence="1">The sequence shown here is derived from an EMBL/GenBank/DDBJ whole genome shotgun (WGS) entry which is preliminary data.</text>
</comment>
<sequence>MMEKAFVVLECQWTGNDVHRIRHLQQEQVASSPYALVPGTMQTLLSPLWRTLHAGGKSCLPSIKWAGYKG</sequence>
<protein>
    <submittedName>
        <fullName evidence="1">Uncharacterized protein</fullName>
    </submittedName>
</protein>
<accession>A0A8J3I857</accession>
<dbReference type="RefSeq" id="WP_220197047.1">
    <property type="nucleotide sequence ID" value="NZ_BNJF01000003.1"/>
</dbReference>
<organism evidence="1 2">
    <name type="scientific">Ktedonospora formicarum</name>
    <dbReference type="NCBI Taxonomy" id="2778364"/>
    <lineage>
        <taxon>Bacteria</taxon>
        <taxon>Bacillati</taxon>
        <taxon>Chloroflexota</taxon>
        <taxon>Ktedonobacteria</taxon>
        <taxon>Ktedonobacterales</taxon>
        <taxon>Ktedonobacteraceae</taxon>
        <taxon>Ktedonospora</taxon>
    </lineage>
</organism>
<keyword evidence="2" id="KW-1185">Reference proteome</keyword>
<gene>
    <name evidence="1" type="ORF">KSX_59750</name>
</gene>
<evidence type="ECO:0000313" key="2">
    <source>
        <dbReference type="Proteomes" id="UP000612362"/>
    </source>
</evidence>
<dbReference type="EMBL" id="BNJF01000003">
    <property type="protein sequence ID" value="GHO47812.1"/>
    <property type="molecule type" value="Genomic_DNA"/>
</dbReference>
<dbReference type="Proteomes" id="UP000612362">
    <property type="component" value="Unassembled WGS sequence"/>
</dbReference>